<dbReference type="GeneID" id="25975931"/>
<name>F0XGC5_GROCL</name>
<feature type="region of interest" description="Disordered" evidence="1">
    <location>
        <begin position="142"/>
        <end position="169"/>
    </location>
</feature>
<keyword evidence="3" id="KW-1185">Reference proteome</keyword>
<organism evidence="3">
    <name type="scientific">Grosmannia clavigera (strain kw1407 / UAMH 11150)</name>
    <name type="common">Blue stain fungus</name>
    <name type="synonym">Graphiocladiella clavigera</name>
    <dbReference type="NCBI Taxonomy" id="655863"/>
    <lineage>
        <taxon>Eukaryota</taxon>
        <taxon>Fungi</taxon>
        <taxon>Dikarya</taxon>
        <taxon>Ascomycota</taxon>
        <taxon>Pezizomycotina</taxon>
        <taxon>Sordariomycetes</taxon>
        <taxon>Sordariomycetidae</taxon>
        <taxon>Ophiostomatales</taxon>
        <taxon>Ophiostomataceae</taxon>
        <taxon>Leptographium</taxon>
    </lineage>
</organism>
<evidence type="ECO:0000313" key="3">
    <source>
        <dbReference type="Proteomes" id="UP000007796"/>
    </source>
</evidence>
<dbReference type="HOGENOM" id="CLU_1578691_0_0_1"/>
<dbReference type="RefSeq" id="XP_014172445.1">
    <property type="nucleotide sequence ID" value="XM_014316970.1"/>
</dbReference>
<proteinExistence type="predicted"/>
<reference evidence="2 3" key="1">
    <citation type="journal article" date="2011" name="Proc. Natl. Acad. Sci. U.S.A.">
        <title>Genome and transcriptome analyses of the mountain pine beetle-fungal symbiont Grosmannia clavigera, a lodgepole pine pathogen.</title>
        <authorList>
            <person name="DiGuistini S."/>
            <person name="Wang Y."/>
            <person name="Liao N.Y."/>
            <person name="Taylor G."/>
            <person name="Tanguay P."/>
            <person name="Feau N."/>
            <person name="Henrissat B."/>
            <person name="Chan S.K."/>
            <person name="Hesse-Orce U."/>
            <person name="Alamouti S.M."/>
            <person name="Tsui C.K.M."/>
            <person name="Docking R.T."/>
            <person name="Levasseur A."/>
            <person name="Haridas S."/>
            <person name="Robertson G."/>
            <person name="Birol I."/>
            <person name="Holt R.A."/>
            <person name="Marra M.A."/>
            <person name="Hamelin R.C."/>
            <person name="Hirst M."/>
            <person name="Jones S.J.M."/>
            <person name="Bohlmann J."/>
            <person name="Breuil C."/>
        </authorList>
    </citation>
    <scope>NUCLEOTIDE SEQUENCE [LARGE SCALE GENOMIC DNA]</scope>
    <source>
        <strain evidence="3">kw1407 / UAMH 11150</strain>
    </source>
</reference>
<dbReference type="Proteomes" id="UP000007796">
    <property type="component" value="Unassembled WGS sequence"/>
</dbReference>
<evidence type="ECO:0000256" key="1">
    <source>
        <dbReference type="SAM" id="MobiDB-lite"/>
    </source>
</evidence>
<dbReference type="AlphaFoldDB" id="F0XGC5"/>
<dbReference type="EMBL" id="GL629769">
    <property type="protein sequence ID" value="EFX02963.1"/>
    <property type="molecule type" value="Genomic_DNA"/>
</dbReference>
<feature type="compositionally biased region" description="Polar residues" evidence="1">
    <location>
        <begin position="158"/>
        <end position="169"/>
    </location>
</feature>
<protein>
    <submittedName>
        <fullName evidence="2">Uncharacterized protein</fullName>
    </submittedName>
</protein>
<gene>
    <name evidence="2" type="ORF">CMQ_2892</name>
</gene>
<evidence type="ECO:0000313" key="2">
    <source>
        <dbReference type="EMBL" id="EFX02963.1"/>
    </source>
</evidence>
<sequence>MCQAIGFNAKCRVCRLNRAISFHHYDLCTPAQKTGDVCEIAAKAAHDLGPFTLICDSCKHSLDRLERYRGHDCRVIGVPAEESKRQIETWLEQLKKEEPNNENLYTAARDQAEENNELLLQQEFHPTKNTTPPEGLIFYNIREQHQKQKQQDRLSGEHQAQPTGQHLQP</sequence>
<feature type="compositionally biased region" description="Basic and acidic residues" evidence="1">
    <location>
        <begin position="142"/>
        <end position="156"/>
    </location>
</feature>
<accession>F0XGC5</accession>
<dbReference type="InParanoid" id="F0XGC5"/>